<evidence type="ECO:0000313" key="1">
    <source>
        <dbReference type="EMBL" id="GAA1822446.1"/>
    </source>
</evidence>
<proteinExistence type="predicted"/>
<organism evidence="1 2">
    <name type="scientific">Luedemannella flava</name>
    <dbReference type="NCBI Taxonomy" id="349316"/>
    <lineage>
        <taxon>Bacteria</taxon>
        <taxon>Bacillati</taxon>
        <taxon>Actinomycetota</taxon>
        <taxon>Actinomycetes</taxon>
        <taxon>Micromonosporales</taxon>
        <taxon>Micromonosporaceae</taxon>
        <taxon>Luedemannella</taxon>
    </lineage>
</organism>
<protein>
    <submittedName>
        <fullName evidence="1">Uncharacterized protein</fullName>
    </submittedName>
</protein>
<dbReference type="Proteomes" id="UP001500218">
    <property type="component" value="Unassembled WGS sequence"/>
</dbReference>
<gene>
    <name evidence="1" type="ORF">GCM10009682_48510</name>
</gene>
<comment type="caution">
    <text evidence="1">The sequence shown here is derived from an EMBL/GenBank/DDBJ whole genome shotgun (WGS) entry which is preliminary data.</text>
</comment>
<dbReference type="EMBL" id="BAAALT010000189">
    <property type="protein sequence ID" value="GAA1822446.1"/>
    <property type="molecule type" value="Genomic_DNA"/>
</dbReference>
<sequence length="145" mass="15152">MMGGVDANPVLAQVILCDAAVADPSGKVHMLGAGWSVTGTPTSPQAVAVLLKVPWDRANMPLPLTIQLFNQDGRAVLVTEPHGDVVPVRGDGVIEVGRPAGLALGSMLDAAWVLNVGPLPLAPGRYEWRLTFADLDVPAPFTVRA</sequence>
<evidence type="ECO:0000313" key="2">
    <source>
        <dbReference type="Proteomes" id="UP001500218"/>
    </source>
</evidence>
<keyword evidence="2" id="KW-1185">Reference proteome</keyword>
<reference evidence="1 2" key="1">
    <citation type="journal article" date="2019" name="Int. J. Syst. Evol. Microbiol.">
        <title>The Global Catalogue of Microorganisms (GCM) 10K type strain sequencing project: providing services to taxonomists for standard genome sequencing and annotation.</title>
        <authorList>
            <consortium name="The Broad Institute Genomics Platform"/>
            <consortium name="The Broad Institute Genome Sequencing Center for Infectious Disease"/>
            <person name="Wu L."/>
            <person name="Ma J."/>
        </authorList>
    </citation>
    <scope>NUCLEOTIDE SEQUENCE [LARGE SCALE GENOMIC DNA]</scope>
    <source>
        <strain evidence="1 2">JCM 13250</strain>
    </source>
</reference>
<name>A0ABN2MEZ1_9ACTN</name>
<accession>A0ABN2MEZ1</accession>